<proteinExistence type="predicted"/>
<dbReference type="Proteomes" id="UP001320831">
    <property type="component" value="Unassembled WGS sequence"/>
</dbReference>
<dbReference type="Pfam" id="PF10038">
    <property type="entry name" value="DUF2274"/>
    <property type="match status" value="1"/>
</dbReference>
<dbReference type="InterPro" id="IPR018733">
    <property type="entry name" value="DUF2274"/>
</dbReference>
<evidence type="ECO:0000256" key="1">
    <source>
        <dbReference type="SAM" id="MobiDB-lite"/>
    </source>
</evidence>
<protein>
    <submittedName>
        <fullName evidence="2">DUF2274 domain-containing protein</fullName>
    </submittedName>
</protein>
<dbReference type="RefSeq" id="WP_260907087.1">
    <property type="nucleotide sequence ID" value="NZ_JAOCZP010000012.1"/>
</dbReference>
<gene>
    <name evidence="2" type="ORF">N5A92_24760</name>
</gene>
<sequence>MADLKLGKLPDRTPAKITITVSAQLNQMLRDYAVIYRETYGESETAAELVPFMLEAFLESDRAFAKARREGVRGIEINERVGRPHSPRAGDSPNASSAAVRDTSPKEN</sequence>
<reference evidence="2 3" key="1">
    <citation type="submission" date="2022-09" db="EMBL/GenBank/DDBJ databases">
        <title>Chelativorans salina sp. nov., a novel slightly halophilic bacterium isolated from a saline lake sediment enrichment.</title>
        <authorList>
            <person name="Gao L."/>
            <person name="Fang B.-Z."/>
            <person name="Li W.-J."/>
        </authorList>
    </citation>
    <scope>NUCLEOTIDE SEQUENCE [LARGE SCALE GENOMIC DNA]</scope>
    <source>
        <strain evidence="2 3">EGI FJ00035</strain>
    </source>
</reference>
<name>A0ABT2LUL7_9HYPH</name>
<dbReference type="EMBL" id="JAOCZP010000012">
    <property type="protein sequence ID" value="MCT7378227.1"/>
    <property type="molecule type" value="Genomic_DNA"/>
</dbReference>
<comment type="caution">
    <text evidence="2">The sequence shown here is derived from an EMBL/GenBank/DDBJ whole genome shotgun (WGS) entry which is preliminary data.</text>
</comment>
<evidence type="ECO:0000313" key="2">
    <source>
        <dbReference type="EMBL" id="MCT7378227.1"/>
    </source>
</evidence>
<feature type="region of interest" description="Disordered" evidence="1">
    <location>
        <begin position="75"/>
        <end position="108"/>
    </location>
</feature>
<accession>A0ABT2LUL7</accession>
<keyword evidence="3" id="KW-1185">Reference proteome</keyword>
<organism evidence="2 3">
    <name type="scientific">Chelativorans salis</name>
    <dbReference type="NCBI Taxonomy" id="2978478"/>
    <lineage>
        <taxon>Bacteria</taxon>
        <taxon>Pseudomonadati</taxon>
        <taxon>Pseudomonadota</taxon>
        <taxon>Alphaproteobacteria</taxon>
        <taxon>Hyphomicrobiales</taxon>
        <taxon>Phyllobacteriaceae</taxon>
        <taxon>Chelativorans</taxon>
    </lineage>
</organism>
<evidence type="ECO:0000313" key="3">
    <source>
        <dbReference type="Proteomes" id="UP001320831"/>
    </source>
</evidence>